<evidence type="ECO:0000256" key="4">
    <source>
        <dbReference type="ARBA" id="ARBA00022723"/>
    </source>
</evidence>
<dbReference type="EMBL" id="SWLB01000003">
    <property type="protein sequence ID" value="KAF3340055.1"/>
    <property type="molecule type" value="Genomic_DNA"/>
</dbReference>
<dbReference type="SUPFAM" id="SSF57850">
    <property type="entry name" value="RING/U-box"/>
    <property type="match status" value="1"/>
</dbReference>
<keyword evidence="3" id="KW-0808">Transferase</keyword>
<keyword evidence="5 8" id="KW-0863">Zinc-finger</keyword>
<dbReference type="PROSITE" id="PS50089">
    <property type="entry name" value="ZF_RING_2"/>
    <property type="match status" value="1"/>
</dbReference>
<keyword evidence="6" id="KW-0833">Ubl conjugation pathway</keyword>
<gene>
    <name evidence="10" type="ORF">FCM35_KLT15826</name>
</gene>
<evidence type="ECO:0000256" key="1">
    <source>
        <dbReference type="ARBA" id="ARBA00000900"/>
    </source>
</evidence>
<evidence type="ECO:0000256" key="8">
    <source>
        <dbReference type="PROSITE-ProRule" id="PRU00175"/>
    </source>
</evidence>
<dbReference type="PANTHER" id="PTHR22937">
    <property type="entry name" value="E3 UBIQUITIN-PROTEIN LIGASE RNF165"/>
    <property type="match status" value="1"/>
</dbReference>
<dbReference type="Gene3D" id="3.30.40.10">
    <property type="entry name" value="Zinc/RING finger domain, C3HC4 (zinc finger)"/>
    <property type="match status" value="1"/>
</dbReference>
<dbReference type="GO" id="GO:0008270">
    <property type="term" value="F:zinc ion binding"/>
    <property type="evidence" value="ECO:0007669"/>
    <property type="project" value="UniProtKB-KW"/>
</dbReference>
<dbReference type="PANTHER" id="PTHR22937:SF67">
    <property type="entry name" value="E3 UBIQUITIN-PROTEIN LIGASE ZFP1-RELATED"/>
    <property type="match status" value="1"/>
</dbReference>
<dbReference type="InterPro" id="IPR001841">
    <property type="entry name" value="Znf_RING"/>
</dbReference>
<evidence type="ECO:0000313" key="11">
    <source>
        <dbReference type="Proteomes" id="UP000623129"/>
    </source>
</evidence>
<dbReference type="Pfam" id="PF13639">
    <property type="entry name" value="zf-RING_2"/>
    <property type="match status" value="1"/>
</dbReference>
<dbReference type="InterPro" id="IPR045191">
    <property type="entry name" value="MBR1/2-like"/>
</dbReference>
<evidence type="ECO:0000313" key="10">
    <source>
        <dbReference type="EMBL" id="KAF3340055.1"/>
    </source>
</evidence>
<keyword evidence="11" id="KW-1185">Reference proteome</keyword>
<evidence type="ECO:0000256" key="5">
    <source>
        <dbReference type="ARBA" id="ARBA00022771"/>
    </source>
</evidence>
<dbReference type="EC" id="2.3.2.27" evidence="2"/>
<dbReference type="Proteomes" id="UP000623129">
    <property type="component" value="Unassembled WGS sequence"/>
</dbReference>
<dbReference type="GO" id="GO:0061630">
    <property type="term" value="F:ubiquitin protein ligase activity"/>
    <property type="evidence" value="ECO:0007669"/>
    <property type="project" value="UniProtKB-EC"/>
</dbReference>
<evidence type="ECO:0000256" key="2">
    <source>
        <dbReference type="ARBA" id="ARBA00012483"/>
    </source>
</evidence>
<dbReference type="SMART" id="SM00184">
    <property type="entry name" value="RING"/>
    <property type="match status" value="1"/>
</dbReference>
<keyword evidence="7" id="KW-0862">Zinc</keyword>
<dbReference type="AlphaFoldDB" id="A0A833R0M9"/>
<comment type="catalytic activity">
    <reaction evidence="1">
        <text>S-ubiquitinyl-[E2 ubiquitin-conjugating enzyme]-L-cysteine + [acceptor protein]-L-lysine = [E2 ubiquitin-conjugating enzyme]-L-cysteine + N(6)-ubiquitinyl-[acceptor protein]-L-lysine.</text>
        <dbReference type="EC" id="2.3.2.27"/>
    </reaction>
</comment>
<accession>A0A833R0M9</accession>
<keyword evidence="4" id="KW-0479">Metal-binding</keyword>
<evidence type="ECO:0000259" key="9">
    <source>
        <dbReference type="PROSITE" id="PS50089"/>
    </source>
</evidence>
<dbReference type="OrthoDB" id="8062037at2759"/>
<feature type="domain" description="RING-type" evidence="9">
    <location>
        <begin position="309"/>
        <end position="350"/>
    </location>
</feature>
<dbReference type="InterPro" id="IPR013083">
    <property type="entry name" value="Znf_RING/FYVE/PHD"/>
</dbReference>
<comment type="caution">
    <text evidence="10">The sequence shown here is derived from an EMBL/GenBank/DDBJ whole genome shotgun (WGS) entry which is preliminary data.</text>
</comment>
<reference evidence="10" key="1">
    <citation type="submission" date="2020-01" db="EMBL/GenBank/DDBJ databases">
        <title>Genome sequence of Kobresia littledalei, the first chromosome-level genome in the family Cyperaceae.</title>
        <authorList>
            <person name="Qu G."/>
        </authorList>
    </citation>
    <scope>NUCLEOTIDE SEQUENCE</scope>
    <source>
        <strain evidence="10">C.B.Clarke</strain>
        <tissue evidence="10">Leaf</tissue>
    </source>
</reference>
<evidence type="ECO:0000256" key="7">
    <source>
        <dbReference type="ARBA" id="ARBA00022833"/>
    </source>
</evidence>
<protein>
    <recommendedName>
        <fullName evidence="2">RING-type E3 ubiquitin transferase</fullName>
        <ecNumber evidence="2">2.3.2.27</ecNumber>
    </recommendedName>
</protein>
<organism evidence="10 11">
    <name type="scientific">Carex littledalei</name>
    <dbReference type="NCBI Taxonomy" id="544730"/>
    <lineage>
        <taxon>Eukaryota</taxon>
        <taxon>Viridiplantae</taxon>
        <taxon>Streptophyta</taxon>
        <taxon>Embryophyta</taxon>
        <taxon>Tracheophyta</taxon>
        <taxon>Spermatophyta</taxon>
        <taxon>Magnoliopsida</taxon>
        <taxon>Liliopsida</taxon>
        <taxon>Poales</taxon>
        <taxon>Cyperaceae</taxon>
        <taxon>Cyperoideae</taxon>
        <taxon>Cariceae</taxon>
        <taxon>Carex</taxon>
        <taxon>Carex subgen. Euthyceras</taxon>
    </lineage>
</organism>
<proteinExistence type="predicted"/>
<evidence type="ECO:0000256" key="3">
    <source>
        <dbReference type="ARBA" id="ARBA00022679"/>
    </source>
</evidence>
<evidence type="ECO:0000256" key="6">
    <source>
        <dbReference type="ARBA" id="ARBA00022786"/>
    </source>
</evidence>
<sequence length="361" mass="40127">MCLLLTGEKTIGELLSERKVFGELLSEKKVIGELLSERKVGSFRIGCACSYKQDQVNLSLSRSGEMTPRNIISMQPQFDELEPDQGPVQFSFVPTCQQLVNVNMGPAAGFYNPCLAPGPSSCRYIPGYVYPAYVNQTYQLPGTPWDYVNAMPSVVNSGAYPYYPQPMVPAHPPPAQMQAPYPHPMNNPHGTVLGHPSNSQFRIPSFQPPPQHPLHAGLNRRRVRVVQSENTAFLDMSRVNEMENAADELRDMRLDIDGMSYEELLDLEARIGDVKTGLSKDFILNNLRIHLHEVDGVSSDSDASCDDTCIICQGGYDAKDCIGTLDCGHMYHSDCIKQWLVLKNLCPICKKVALSTDRRDG</sequence>
<name>A0A833R0M9_9POAL</name>